<dbReference type="Proteomes" id="UP000189933">
    <property type="component" value="Unassembled WGS sequence"/>
</dbReference>
<evidence type="ECO:0000313" key="3">
    <source>
        <dbReference type="Proteomes" id="UP000189933"/>
    </source>
</evidence>
<reference evidence="3" key="1">
    <citation type="submission" date="2017-02" db="EMBL/GenBank/DDBJ databases">
        <authorList>
            <person name="Varghese N."/>
            <person name="Submissions S."/>
        </authorList>
    </citation>
    <scope>NUCLEOTIDE SEQUENCE [LARGE SCALE GENOMIC DNA]</scope>
    <source>
        <strain evidence="3">DSM 16521</strain>
    </source>
</reference>
<name>A0A1T4NKQ8_9FIRM</name>
<evidence type="ECO:0000259" key="1">
    <source>
        <dbReference type="Pfam" id="PF00126"/>
    </source>
</evidence>
<dbReference type="GO" id="GO:0003700">
    <property type="term" value="F:DNA-binding transcription factor activity"/>
    <property type="evidence" value="ECO:0007669"/>
    <property type="project" value="InterPro"/>
</dbReference>
<dbReference type="Pfam" id="PF00126">
    <property type="entry name" value="HTH_1"/>
    <property type="match status" value="1"/>
</dbReference>
<feature type="domain" description="HTH lysR-type" evidence="1">
    <location>
        <begin position="24"/>
        <end position="83"/>
    </location>
</feature>
<dbReference type="PANTHER" id="PTHR30432:SF1">
    <property type="entry name" value="DNA-BINDING TRANSCRIPTIONAL DUAL REGULATOR MODE"/>
    <property type="match status" value="1"/>
</dbReference>
<dbReference type="EMBL" id="FUXM01000007">
    <property type="protein sequence ID" value="SJZ79666.1"/>
    <property type="molecule type" value="Genomic_DNA"/>
</dbReference>
<dbReference type="SUPFAM" id="SSF46785">
    <property type="entry name" value="Winged helix' DNA-binding domain"/>
    <property type="match status" value="1"/>
</dbReference>
<dbReference type="InterPro" id="IPR036388">
    <property type="entry name" value="WH-like_DNA-bd_sf"/>
</dbReference>
<accession>A0A1T4NKQ8</accession>
<evidence type="ECO:0000313" key="2">
    <source>
        <dbReference type="EMBL" id="SJZ79666.1"/>
    </source>
</evidence>
<gene>
    <name evidence="2" type="ORF">SAMN02745885_00945</name>
</gene>
<dbReference type="AlphaFoldDB" id="A0A1T4NKQ8"/>
<protein>
    <submittedName>
        <fullName evidence="2">Molybdate transport system regulatory protein</fullName>
    </submittedName>
</protein>
<dbReference type="RefSeq" id="WP_079932891.1">
    <property type="nucleotide sequence ID" value="NZ_FUXM01000007.1"/>
</dbReference>
<keyword evidence="3" id="KW-1185">Reference proteome</keyword>
<dbReference type="InterPro" id="IPR051815">
    <property type="entry name" value="Molybdate_resp_trans_reg"/>
</dbReference>
<dbReference type="InterPro" id="IPR036390">
    <property type="entry name" value="WH_DNA-bd_sf"/>
</dbReference>
<dbReference type="Gene3D" id="1.10.10.10">
    <property type="entry name" value="Winged helix-like DNA-binding domain superfamily/Winged helix DNA-binding domain"/>
    <property type="match status" value="1"/>
</dbReference>
<organism evidence="2 3">
    <name type="scientific">Carboxydocella sporoproducens DSM 16521</name>
    <dbReference type="NCBI Taxonomy" id="1121270"/>
    <lineage>
        <taxon>Bacteria</taxon>
        <taxon>Bacillati</taxon>
        <taxon>Bacillota</taxon>
        <taxon>Clostridia</taxon>
        <taxon>Eubacteriales</taxon>
        <taxon>Clostridiales Family XVI. Incertae Sedis</taxon>
        <taxon>Carboxydocella</taxon>
    </lineage>
</organism>
<dbReference type="OrthoDB" id="285216at2"/>
<sequence>MEVRWKAWLVYDDKAVGGSGLCALLKAIQQYGSLNQAAQKLGISYRQAWGRLRKAEAVLQRELVYKQTGGENGGGMSLTGDGERLLLFFEQMTAEINAVVSYWQQRKPF</sequence>
<dbReference type="PANTHER" id="PTHR30432">
    <property type="entry name" value="TRANSCRIPTIONAL REGULATOR MODE"/>
    <property type="match status" value="1"/>
</dbReference>
<dbReference type="InterPro" id="IPR000847">
    <property type="entry name" value="LysR_HTH_N"/>
</dbReference>
<proteinExistence type="predicted"/>